<protein>
    <submittedName>
        <fullName evidence="5">PGF-CTERM sorting domain-containing protein</fullName>
    </submittedName>
</protein>
<feature type="domain" description="CARDB" evidence="3">
    <location>
        <begin position="356"/>
        <end position="427"/>
    </location>
</feature>
<sequence>MDLFEAIDSFDDREEAVRALNDNATFEEIHDSTLNDGDLANPHIVFEDAEPGQYVVFGATYDDDTGVSVNDGNLVVEEETTVFGVEGLLVQHSPSDVTAPDEIEPGDDAEFDIKTNLTGDNFGHTVLLYDESTFTDSNTTISYESDEIIVNSEIGDLNGNFTFEDDPEAVDSILSNLLSHEAFDDVEEVTFTVGDETVTLEMDEDTLETQLEDLLDEDYFEDGDEISVELGDISFEVVKDGETYSYTLLELVDRESGTFTLERGDTVLDASASTIVTDEANTTVTVETLEDWDETDYRWVHVAVNESGDMATSTGIIEEDDDDPTPGPGPGPGPGPSPPGDDDGDKKDKFDVSDASLSASEIEVGDSVDVSATVTNTGDEAGTYAVALTVDGDVVEERDVELKAGASDTVTFTRTFNDAGSYDIAVSGASAGTLTVVEPEPEPEPAAFDVSDAALSESEIAAGDSVHVTATVTNTGEESGTHTAELLVDGDVVAEQDVTVDGGESESVTFTETFDDAGEYDVAVDGASAGTLTVVAEDDDGDDDGLPGFGALVAIVALLGAIALRARTTDNS</sequence>
<dbReference type="Proteomes" id="UP001321018">
    <property type="component" value="Unassembled WGS sequence"/>
</dbReference>
<feature type="domain" description="CARDB" evidence="3">
    <location>
        <begin position="454"/>
        <end position="524"/>
    </location>
</feature>
<reference evidence="5" key="1">
    <citation type="submission" date="2022-09" db="EMBL/GenBank/DDBJ databases">
        <title>Enrichment on poylsaccharides allowed isolation of novel metabolic and taxonomic groups of Haloarchaea.</title>
        <authorList>
            <person name="Sorokin D.Y."/>
            <person name="Elcheninov A.G."/>
            <person name="Khizhniak T.V."/>
            <person name="Kolganova T.V."/>
            <person name="Kublanov I.V."/>
        </authorList>
    </citation>
    <scope>NUCLEOTIDE SEQUENCE</scope>
    <source>
        <strain evidence="5">AArc-xg1-1</strain>
    </source>
</reference>
<dbReference type="InterPro" id="IPR013783">
    <property type="entry name" value="Ig-like_fold"/>
</dbReference>
<accession>A0AAP2YYR2</accession>
<feature type="compositionally biased region" description="Pro residues" evidence="2">
    <location>
        <begin position="325"/>
        <end position="339"/>
    </location>
</feature>
<dbReference type="EMBL" id="JAOPKA010000004">
    <property type="protein sequence ID" value="MCU4741572.1"/>
    <property type="molecule type" value="Genomic_DNA"/>
</dbReference>
<feature type="region of interest" description="Disordered" evidence="2">
    <location>
        <begin position="309"/>
        <end position="351"/>
    </location>
</feature>
<evidence type="ECO:0000256" key="1">
    <source>
        <dbReference type="ARBA" id="ARBA00022729"/>
    </source>
</evidence>
<evidence type="ECO:0000313" key="5">
    <source>
        <dbReference type="EMBL" id="MCU4741572.1"/>
    </source>
</evidence>
<dbReference type="GO" id="GO:0005886">
    <property type="term" value="C:plasma membrane"/>
    <property type="evidence" value="ECO:0007669"/>
    <property type="project" value="UniProtKB-SubCell"/>
</dbReference>
<evidence type="ECO:0000313" key="6">
    <source>
        <dbReference type="Proteomes" id="UP001321018"/>
    </source>
</evidence>
<dbReference type="RefSeq" id="WP_338003408.1">
    <property type="nucleotide sequence ID" value="NZ_JAOPKA010000004.1"/>
</dbReference>
<dbReference type="InterPro" id="IPR011635">
    <property type="entry name" value="CARDB"/>
</dbReference>
<evidence type="ECO:0000259" key="3">
    <source>
        <dbReference type="Pfam" id="PF07705"/>
    </source>
</evidence>
<dbReference type="GO" id="GO:0030115">
    <property type="term" value="C:S-layer"/>
    <property type="evidence" value="ECO:0007669"/>
    <property type="project" value="UniProtKB-SubCell"/>
</dbReference>
<dbReference type="AlphaFoldDB" id="A0AAP2YYR2"/>
<organism evidence="5 6">
    <name type="scientific">Natronoglomus mannanivorans</name>
    <dbReference type="NCBI Taxonomy" id="2979990"/>
    <lineage>
        <taxon>Archaea</taxon>
        <taxon>Methanobacteriati</taxon>
        <taxon>Methanobacteriota</taxon>
        <taxon>Stenosarchaea group</taxon>
        <taxon>Halobacteria</taxon>
        <taxon>Halobacteriales</taxon>
        <taxon>Natrialbaceae</taxon>
        <taxon>Natronoglomus</taxon>
    </lineage>
</organism>
<proteinExistence type="predicted"/>
<evidence type="ECO:0000256" key="2">
    <source>
        <dbReference type="SAM" id="MobiDB-lite"/>
    </source>
</evidence>
<dbReference type="Gene3D" id="2.60.40.10">
    <property type="entry name" value="Immunoglobulins"/>
    <property type="match status" value="2"/>
</dbReference>
<keyword evidence="1" id="KW-0732">Signal</keyword>
<evidence type="ECO:0000259" key="4">
    <source>
        <dbReference type="Pfam" id="PF18204"/>
    </source>
</evidence>
<dbReference type="Pfam" id="PF18204">
    <property type="entry name" value="PGF-CTERM"/>
    <property type="match status" value="1"/>
</dbReference>
<feature type="domain" description="PGF-CTERM archaeal protein-sorting signal" evidence="4">
    <location>
        <begin position="547"/>
        <end position="567"/>
    </location>
</feature>
<comment type="caution">
    <text evidence="5">The sequence shown here is derived from an EMBL/GenBank/DDBJ whole genome shotgun (WGS) entry which is preliminary data.</text>
</comment>
<dbReference type="NCBIfam" id="TIGR04126">
    <property type="entry name" value="PGF_CTERM"/>
    <property type="match status" value="1"/>
</dbReference>
<gene>
    <name evidence="5" type="ORF">OB960_09175</name>
</gene>
<dbReference type="Pfam" id="PF07705">
    <property type="entry name" value="CARDB"/>
    <property type="match status" value="2"/>
</dbReference>
<name>A0AAP2YYR2_9EURY</name>
<dbReference type="InterPro" id="IPR026371">
    <property type="entry name" value="PGF_CTERM"/>
</dbReference>